<proteinExistence type="predicted"/>
<dbReference type="AlphaFoldDB" id="A0A375CQC8"/>
<reference evidence="3" key="1">
    <citation type="submission" date="2018-01" db="EMBL/GenBank/DDBJ databases">
        <authorList>
            <person name="Gaut B.S."/>
            <person name="Morton B.R."/>
            <person name="Clegg M.T."/>
            <person name="Duvall M.R."/>
        </authorList>
    </citation>
    <scope>NUCLEOTIDE SEQUENCE [LARGE SCALE GENOMIC DNA]</scope>
</reference>
<accession>A0A375CQC8</accession>
<organism evidence="2 3">
    <name type="scientific">Cupriavidus taiwanensis</name>
    <dbReference type="NCBI Taxonomy" id="164546"/>
    <lineage>
        <taxon>Bacteria</taxon>
        <taxon>Pseudomonadati</taxon>
        <taxon>Pseudomonadota</taxon>
        <taxon>Betaproteobacteria</taxon>
        <taxon>Burkholderiales</taxon>
        <taxon>Burkholderiaceae</taxon>
        <taxon>Cupriavidus</taxon>
    </lineage>
</organism>
<evidence type="ECO:0000256" key="1">
    <source>
        <dbReference type="SAM" id="Phobius"/>
    </source>
</evidence>
<evidence type="ECO:0000313" key="3">
    <source>
        <dbReference type="Proteomes" id="UP000256297"/>
    </source>
</evidence>
<name>A0A375CQC8_9BURK</name>
<comment type="caution">
    <text evidence="2">The sequence shown here is derived from an EMBL/GenBank/DDBJ whole genome shotgun (WGS) entry which is preliminary data.</text>
</comment>
<keyword evidence="1" id="KW-1133">Transmembrane helix</keyword>
<keyword evidence="1" id="KW-0472">Membrane</keyword>
<keyword evidence="1" id="KW-0812">Transmembrane</keyword>
<sequence>MFEYLSTNHDINRFVFTVLIGWCVWEALLVVYKGVKTRKRR</sequence>
<feature type="transmembrane region" description="Helical" evidence="1">
    <location>
        <begin position="14"/>
        <end position="32"/>
    </location>
</feature>
<gene>
    <name evidence="2" type="ORF">CBM2589_U10110</name>
</gene>
<protein>
    <submittedName>
        <fullName evidence="2">Uncharacterized protein</fullName>
    </submittedName>
</protein>
<dbReference type="RefSeq" id="WP_260154515.1">
    <property type="nucleotide sequence ID" value="NZ_OFSP01000078.1"/>
</dbReference>
<dbReference type="Proteomes" id="UP000256297">
    <property type="component" value="Unassembled WGS sequence"/>
</dbReference>
<evidence type="ECO:0000313" key="2">
    <source>
        <dbReference type="EMBL" id="SOY77596.1"/>
    </source>
</evidence>
<dbReference type="EMBL" id="OFSP01000078">
    <property type="protein sequence ID" value="SOY77596.1"/>
    <property type="molecule type" value="Genomic_DNA"/>
</dbReference>